<dbReference type="AlphaFoldDB" id="A0A2K2DU02"/>
<dbReference type="InterPro" id="IPR005135">
    <property type="entry name" value="Endo/exonuclease/phosphatase"/>
</dbReference>
<dbReference type="GO" id="GO:0008311">
    <property type="term" value="F:double-stranded DNA 3'-5' DNA exonuclease activity"/>
    <property type="evidence" value="ECO:0000318"/>
    <property type="project" value="GO_Central"/>
</dbReference>
<reference evidence="3" key="3">
    <citation type="submission" date="2018-08" db="UniProtKB">
        <authorList>
            <consortium name="EnsemblPlants"/>
        </authorList>
    </citation>
    <scope>IDENTIFICATION</scope>
    <source>
        <strain evidence="3">cv. Bd21</strain>
    </source>
</reference>
<reference evidence="2" key="2">
    <citation type="submission" date="2017-06" db="EMBL/GenBank/DDBJ databases">
        <title>WGS assembly of Brachypodium distachyon.</title>
        <authorList>
            <consortium name="The International Brachypodium Initiative"/>
            <person name="Lucas S."/>
            <person name="Harmon-Smith M."/>
            <person name="Lail K."/>
            <person name="Tice H."/>
            <person name="Grimwood J."/>
            <person name="Bruce D."/>
            <person name="Barry K."/>
            <person name="Shu S."/>
            <person name="Lindquist E."/>
            <person name="Wang M."/>
            <person name="Pitluck S."/>
            <person name="Vogel J.P."/>
            <person name="Garvin D.F."/>
            <person name="Mockler T.C."/>
            <person name="Schmutz J."/>
            <person name="Rokhsar D."/>
            <person name="Bevan M.W."/>
        </authorList>
    </citation>
    <scope>NUCLEOTIDE SEQUENCE</scope>
    <source>
        <strain evidence="2">Bd21</strain>
    </source>
</reference>
<dbReference type="Pfam" id="PF03372">
    <property type="entry name" value="Exo_endo_phos"/>
    <property type="match status" value="1"/>
</dbReference>
<feature type="domain" description="Endonuclease/exonuclease/phosphatase" evidence="1">
    <location>
        <begin position="6"/>
        <end position="144"/>
    </location>
</feature>
<gene>
    <name evidence="2" type="ORF">BRADI_1g68462v3</name>
</gene>
<evidence type="ECO:0000313" key="3">
    <source>
        <dbReference type="EnsemblPlants" id="PNT77763"/>
    </source>
</evidence>
<accession>A0A2K2DU02</accession>
<dbReference type="InterPro" id="IPR036691">
    <property type="entry name" value="Endo/exonu/phosph_ase_sf"/>
</dbReference>
<dbReference type="GO" id="GO:0008081">
    <property type="term" value="F:phosphoric diester hydrolase activity"/>
    <property type="evidence" value="ECO:0000318"/>
    <property type="project" value="GO_Central"/>
</dbReference>
<dbReference type="GO" id="GO:0005634">
    <property type="term" value="C:nucleus"/>
    <property type="evidence" value="ECO:0000318"/>
    <property type="project" value="GO_Central"/>
</dbReference>
<evidence type="ECO:0000313" key="4">
    <source>
        <dbReference type="Proteomes" id="UP000008810"/>
    </source>
</evidence>
<dbReference type="Gramene" id="PNT77763">
    <property type="protein sequence ID" value="PNT77763"/>
    <property type="gene ID" value="BRADI_1g68462v3"/>
</dbReference>
<dbReference type="GO" id="GO:0003906">
    <property type="term" value="F:DNA-(apurinic or apyrimidinic site) endonuclease activity"/>
    <property type="evidence" value="ECO:0000318"/>
    <property type="project" value="GO_Central"/>
</dbReference>
<dbReference type="Proteomes" id="UP000008810">
    <property type="component" value="Chromosome 1"/>
</dbReference>
<dbReference type="InParanoid" id="A0A2K2DU02"/>
<dbReference type="Gene3D" id="3.60.10.10">
    <property type="entry name" value="Endonuclease/exonuclease/phosphatase"/>
    <property type="match status" value="1"/>
</dbReference>
<reference evidence="2 3" key="1">
    <citation type="journal article" date="2010" name="Nature">
        <title>Genome sequencing and analysis of the model grass Brachypodium distachyon.</title>
        <authorList>
            <consortium name="International Brachypodium Initiative"/>
        </authorList>
    </citation>
    <scope>NUCLEOTIDE SEQUENCE [LARGE SCALE GENOMIC DNA]</scope>
    <source>
        <strain evidence="2 3">Bd21</strain>
    </source>
</reference>
<organism evidence="2">
    <name type="scientific">Brachypodium distachyon</name>
    <name type="common">Purple false brome</name>
    <name type="synonym">Trachynia distachya</name>
    <dbReference type="NCBI Taxonomy" id="15368"/>
    <lineage>
        <taxon>Eukaryota</taxon>
        <taxon>Viridiplantae</taxon>
        <taxon>Streptophyta</taxon>
        <taxon>Embryophyta</taxon>
        <taxon>Tracheophyta</taxon>
        <taxon>Spermatophyta</taxon>
        <taxon>Magnoliopsida</taxon>
        <taxon>Liliopsida</taxon>
        <taxon>Poales</taxon>
        <taxon>Poaceae</taxon>
        <taxon>BOP clade</taxon>
        <taxon>Pooideae</taxon>
        <taxon>Stipodae</taxon>
        <taxon>Brachypodieae</taxon>
        <taxon>Brachypodium</taxon>
    </lineage>
</organism>
<keyword evidence="4" id="KW-1185">Reference proteome</keyword>
<dbReference type="GO" id="GO:0006284">
    <property type="term" value="P:base-excision repair"/>
    <property type="evidence" value="ECO:0000318"/>
    <property type="project" value="GO_Central"/>
</dbReference>
<dbReference type="OrthoDB" id="688632at2759"/>
<dbReference type="EMBL" id="CM000880">
    <property type="protein sequence ID" value="PNT77763.1"/>
    <property type="molecule type" value="Genomic_DNA"/>
</dbReference>
<evidence type="ECO:0000259" key="1">
    <source>
        <dbReference type="Pfam" id="PF03372"/>
    </source>
</evidence>
<evidence type="ECO:0000313" key="2">
    <source>
        <dbReference type="EMBL" id="PNT77763.1"/>
    </source>
</evidence>
<dbReference type="PANTHER" id="PTHR35218:SF7">
    <property type="entry name" value="ENDONUCLEASE_EXONUCLEASE_PHOSPHATASE"/>
    <property type="match status" value="1"/>
</dbReference>
<protein>
    <recommendedName>
        <fullName evidence="1">Endonuclease/exonuclease/phosphatase domain-containing protein</fullName>
    </recommendedName>
</protein>
<sequence length="148" mass="16792">MQYIIWNVRGLNDPKKVKRVSELLRVHHLDVIALSETKKVDFSSSCLEALANFRDFAWKHLPAVGTAGGILLRINLDIFDVIRWDIGNFFVSCEIKNKNDGFAWKFVAIYGPAYDELKQQFIDELTSLCSSCSLPILVGGDFNLIRQA</sequence>
<dbReference type="PANTHER" id="PTHR35218">
    <property type="entry name" value="RNASE H DOMAIN-CONTAINING PROTEIN"/>
    <property type="match status" value="1"/>
</dbReference>
<name>A0A2K2DU02_BRADI</name>
<dbReference type="SUPFAM" id="SSF56219">
    <property type="entry name" value="DNase I-like"/>
    <property type="match status" value="1"/>
</dbReference>
<dbReference type="EnsemblPlants" id="PNT77763">
    <property type="protein sequence ID" value="PNT77763"/>
    <property type="gene ID" value="BRADI_1g68462v3"/>
</dbReference>
<proteinExistence type="predicted"/>